<evidence type="ECO:0000256" key="6">
    <source>
        <dbReference type="SAM" id="MobiDB-lite"/>
    </source>
</evidence>
<dbReference type="Gene3D" id="1.25.40.10">
    <property type="entry name" value="Tetratricopeptide repeat domain"/>
    <property type="match status" value="1"/>
</dbReference>
<accession>A0A1N7DJV9</accession>
<evidence type="ECO:0000256" key="1">
    <source>
        <dbReference type="ARBA" id="ARBA00005820"/>
    </source>
</evidence>
<keyword evidence="4" id="KW-0804">Transcription</keyword>
<evidence type="ECO:0000313" key="9">
    <source>
        <dbReference type="Proteomes" id="UP000186004"/>
    </source>
</evidence>
<dbReference type="SUPFAM" id="SSF46894">
    <property type="entry name" value="C-terminal effector domain of the bipartite response regulators"/>
    <property type="match status" value="1"/>
</dbReference>
<dbReference type="PRINTS" id="PR00364">
    <property type="entry name" value="DISEASERSIST"/>
</dbReference>
<dbReference type="Pfam" id="PF03704">
    <property type="entry name" value="BTAD"/>
    <property type="match status" value="1"/>
</dbReference>
<dbReference type="SUPFAM" id="SSF52540">
    <property type="entry name" value="P-loop containing nucleoside triphosphate hydrolases"/>
    <property type="match status" value="1"/>
</dbReference>
<dbReference type="GO" id="GO:0043531">
    <property type="term" value="F:ADP binding"/>
    <property type="evidence" value="ECO:0007669"/>
    <property type="project" value="InterPro"/>
</dbReference>
<name>A0A1N7DJV9_9ACTN</name>
<dbReference type="SUPFAM" id="SSF48452">
    <property type="entry name" value="TPR-like"/>
    <property type="match status" value="1"/>
</dbReference>
<gene>
    <name evidence="8" type="ORF">SAMN05444858_11723</name>
</gene>
<evidence type="ECO:0000313" key="8">
    <source>
        <dbReference type="EMBL" id="SIR76116.1"/>
    </source>
</evidence>
<keyword evidence="2" id="KW-0805">Transcription regulation</keyword>
<evidence type="ECO:0000256" key="2">
    <source>
        <dbReference type="ARBA" id="ARBA00023015"/>
    </source>
</evidence>
<dbReference type="InterPro" id="IPR005158">
    <property type="entry name" value="BTAD"/>
</dbReference>
<dbReference type="OrthoDB" id="3817100at2"/>
<dbReference type="InterPro" id="IPR001867">
    <property type="entry name" value="OmpR/PhoB-type_DNA-bd"/>
</dbReference>
<feature type="domain" description="OmpR/PhoB-type" evidence="7">
    <location>
        <begin position="1"/>
        <end position="95"/>
    </location>
</feature>
<dbReference type="InterPro" id="IPR002182">
    <property type="entry name" value="NB-ARC"/>
</dbReference>
<dbReference type="InterPro" id="IPR051677">
    <property type="entry name" value="AfsR-DnrI-RedD_regulator"/>
</dbReference>
<dbReference type="EMBL" id="FTNF01000017">
    <property type="protein sequence ID" value="SIR76116.1"/>
    <property type="molecule type" value="Genomic_DNA"/>
</dbReference>
<keyword evidence="3 5" id="KW-0238">DNA-binding</keyword>
<proteinExistence type="inferred from homology"/>
<feature type="DNA-binding region" description="OmpR/PhoB-type" evidence="5">
    <location>
        <begin position="1"/>
        <end position="95"/>
    </location>
</feature>
<dbReference type="SMART" id="SM01043">
    <property type="entry name" value="BTAD"/>
    <property type="match status" value="1"/>
</dbReference>
<dbReference type="InterPro" id="IPR036388">
    <property type="entry name" value="WH-like_DNA-bd_sf"/>
</dbReference>
<dbReference type="InterPro" id="IPR016032">
    <property type="entry name" value="Sig_transdc_resp-reg_C-effctor"/>
</dbReference>
<dbReference type="PANTHER" id="PTHR35807">
    <property type="entry name" value="TRANSCRIPTIONAL REGULATOR REDD-RELATED"/>
    <property type="match status" value="1"/>
</dbReference>
<dbReference type="PROSITE" id="PS51755">
    <property type="entry name" value="OMPR_PHOB"/>
    <property type="match status" value="1"/>
</dbReference>
<dbReference type="Gene3D" id="1.10.10.10">
    <property type="entry name" value="Winged helix-like DNA-binding domain superfamily/Winged helix DNA-binding domain"/>
    <property type="match status" value="1"/>
</dbReference>
<dbReference type="GO" id="GO:0003677">
    <property type="term" value="F:DNA binding"/>
    <property type="evidence" value="ECO:0007669"/>
    <property type="project" value="UniProtKB-UniRule"/>
</dbReference>
<evidence type="ECO:0000256" key="4">
    <source>
        <dbReference type="ARBA" id="ARBA00023163"/>
    </source>
</evidence>
<evidence type="ECO:0000256" key="3">
    <source>
        <dbReference type="ARBA" id="ARBA00023125"/>
    </source>
</evidence>
<keyword evidence="9" id="KW-1185">Reference proteome</keyword>
<dbReference type="SMART" id="SM00862">
    <property type="entry name" value="Trans_reg_C"/>
    <property type="match status" value="1"/>
</dbReference>
<dbReference type="RefSeq" id="WP_076472854.1">
    <property type="nucleotide sequence ID" value="NZ_FTNF01000017.1"/>
</dbReference>
<dbReference type="InterPro" id="IPR011990">
    <property type="entry name" value="TPR-like_helical_dom_sf"/>
</dbReference>
<reference evidence="8 9" key="1">
    <citation type="submission" date="2017-01" db="EMBL/GenBank/DDBJ databases">
        <authorList>
            <person name="Mah S.A."/>
            <person name="Swanson W.J."/>
            <person name="Moy G.W."/>
            <person name="Vacquier V.D."/>
        </authorList>
    </citation>
    <scope>NUCLEOTIDE SEQUENCE [LARGE SCALE GENOMIC DNA]</scope>
    <source>
        <strain evidence="8 9">DSM 45758</strain>
    </source>
</reference>
<dbReference type="AlphaFoldDB" id="A0A1N7DJV9"/>
<sequence>MGLMFKILGPIRALRDGRPLRLPGGRPTALLVTLLLHTGAVVPVERLRQELWGGRAPASAVANLRTHASQLRQLLAAPDESPRLHGGHGGYRLRVDPGELDAAEFERLATEGHAARVDGRLDVAAPLFERALSLWSAAEPPPAAYGPTTAAAFDQLRERRAAVRETYAQCRLDLGDPGSHPLLALLRRHLAENPLREPAWALLMIAQCRAGDRAAALHTYRAACRALAGELGVGPGPELTELYAAVRRHDTRLLASRPAARTRDRPADPRPVLVPHELPCPTTPFVGRRTELAQLRVALTTVGDTPLTMAVYGMPGAGKSALALRAAAETLDAFPHGQLHLDLGGSVDGTALSPLDVAMRVLRPLRAATPGPDDLAEARARIRSSLFDRRVLLVLDNVADPAQVDGLLPARGGCALLVTSRCPVSDTFTRALRLDPMPPGEGLALLRATAGDRRVDDEPEAAAAVVALCEGLPLALRTAARRLAECPHWSMARLARLLRDERHRLAETGLRPRLTASYRRLGAAAPVFRRLGDAPAGTVTPELAAALTGAPTDETVRALDQLVAAQLAEPAGPGRYRIGDLVRLYAAELGATEPTGTGSTPVTVADGR</sequence>
<dbReference type="PANTHER" id="PTHR35807:SF1">
    <property type="entry name" value="TRANSCRIPTIONAL REGULATOR REDD"/>
    <property type="match status" value="1"/>
</dbReference>
<dbReference type="GO" id="GO:0000160">
    <property type="term" value="P:phosphorelay signal transduction system"/>
    <property type="evidence" value="ECO:0007669"/>
    <property type="project" value="InterPro"/>
</dbReference>
<dbReference type="GO" id="GO:0006355">
    <property type="term" value="P:regulation of DNA-templated transcription"/>
    <property type="evidence" value="ECO:0007669"/>
    <property type="project" value="InterPro"/>
</dbReference>
<dbReference type="STRING" id="1198245.SAMN05444858_11723"/>
<comment type="similarity">
    <text evidence="1">Belongs to the AfsR/DnrI/RedD regulatory family.</text>
</comment>
<evidence type="ECO:0000256" key="5">
    <source>
        <dbReference type="PROSITE-ProRule" id="PRU01091"/>
    </source>
</evidence>
<feature type="region of interest" description="Disordered" evidence="6">
    <location>
        <begin position="257"/>
        <end position="276"/>
    </location>
</feature>
<protein>
    <submittedName>
        <fullName evidence="8">DNA-binding transcriptional activator of the SARP family</fullName>
    </submittedName>
</protein>
<organism evidence="8 9">
    <name type="scientific">Micromonospora avicenniae</name>
    <dbReference type="NCBI Taxonomy" id="1198245"/>
    <lineage>
        <taxon>Bacteria</taxon>
        <taxon>Bacillati</taxon>
        <taxon>Actinomycetota</taxon>
        <taxon>Actinomycetes</taxon>
        <taxon>Micromonosporales</taxon>
        <taxon>Micromonosporaceae</taxon>
        <taxon>Micromonospora</taxon>
    </lineage>
</organism>
<dbReference type="Gene3D" id="3.40.50.300">
    <property type="entry name" value="P-loop containing nucleotide triphosphate hydrolases"/>
    <property type="match status" value="1"/>
</dbReference>
<dbReference type="CDD" id="cd15831">
    <property type="entry name" value="BTAD"/>
    <property type="match status" value="1"/>
</dbReference>
<dbReference type="Proteomes" id="UP000186004">
    <property type="component" value="Unassembled WGS sequence"/>
</dbReference>
<dbReference type="InterPro" id="IPR027417">
    <property type="entry name" value="P-loop_NTPase"/>
</dbReference>
<dbReference type="Pfam" id="PF00931">
    <property type="entry name" value="NB-ARC"/>
    <property type="match status" value="1"/>
</dbReference>
<evidence type="ECO:0000259" key="7">
    <source>
        <dbReference type="PROSITE" id="PS51755"/>
    </source>
</evidence>